<comment type="caution">
    <text evidence="4">The sequence shown here is derived from an EMBL/GenBank/DDBJ whole genome shotgun (WGS) entry which is preliminary data.</text>
</comment>
<sequence length="568" mass="64544">MVESYYRYFAWHFDVAPREELQPIFDQVYATSRIGVPHQTSRTRYDPQQLALLFIILAMGSRHTLEHDTDDNVGADYLALSKACLAKGDFMSHNTIAGVQALHIMAHYYLETDESRSGDSAWPLWGLSMRLIEAMGLHRDGERWKLPSHEVERRRRVFWECHTADIFQANCFSRPNSIYPEYLDTEMPAERHELHNVSKNEKGYHTLKFELAQLSAQILDIAMRPQTPDYSRVSALHEDFSNLQRSIPYSLRCRAMLQAMPSMYPDSADACQESPEPSKEHLTNAFQQHFLAMNISEMVLYLHRPFFARMIHEQPHDPTQSPYGLSYLAVVERCNVIIQVVTSINKLYPAVSARHWVLWYQSFNSAVCMGALALHHPSDPLAGFAISQLDATIELYLKVVQTYSSAKKVQNLRWLMQLRLRATQAMDRISRDVSQVETSPDELDVVDVELLGWRTRLVERAGGHTLATTISPSSSGLRVTPSPNTAVNQTISRAVQQLFTDDLPVDDHLDGASMNVESTADFLLSQICEPMFAPSVPDLAGNEFVNAMSGTAPGFTQSTDWDDYDFFQ</sequence>
<dbReference type="EMBL" id="MCFC01000042">
    <property type="protein sequence ID" value="ORY26987.1"/>
    <property type="molecule type" value="Genomic_DNA"/>
</dbReference>
<reference evidence="4 5" key="1">
    <citation type="submission" date="2016-07" db="EMBL/GenBank/DDBJ databases">
        <title>Pervasive Adenine N6-methylation of Active Genes in Fungi.</title>
        <authorList>
            <consortium name="DOE Joint Genome Institute"/>
            <person name="Mondo S.J."/>
            <person name="Dannebaum R.O."/>
            <person name="Kuo R.C."/>
            <person name="Labutti K."/>
            <person name="Haridas S."/>
            <person name="Kuo A."/>
            <person name="Salamov A."/>
            <person name="Ahrendt S.R."/>
            <person name="Lipzen A."/>
            <person name="Sullivan W."/>
            <person name="Andreopoulos W.B."/>
            <person name="Clum A."/>
            <person name="Lindquist E."/>
            <person name="Daum C."/>
            <person name="Ramamoorthy G.K."/>
            <person name="Gryganskyi A."/>
            <person name="Culley D."/>
            <person name="Magnuson J.K."/>
            <person name="James T.Y."/>
            <person name="O'Malley M.A."/>
            <person name="Stajich J.E."/>
            <person name="Spatafora J.W."/>
            <person name="Visel A."/>
            <person name="Grigoriev I.V."/>
        </authorList>
    </citation>
    <scope>NUCLEOTIDE SEQUENCE [LARGE SCALE GENOMIC DNA]</scope>
    <source>
        <strain evidence="4 5">68-887.2</strain>
    </source>
</reference>
<evidence type="ECO:0000259" key="3">
    <source>
        <dbReference type="SMART" id="SM00906"/>
    </source>
</evidence>
<evidence type="ECO:0000256" key="2">
    <source>
        <dbReference type="ARBA" id="ARBA00023242"/>
    </source>
</evidence>
<dbReference type="GO" id="GO:0005634">
    <property type="term" value="C:nucleus"/>
    <property type="evidence" value="ECO:0007669"/>
    <property type="project" value="UniProtKB-SubCell"/>
</dbReference>
<protein>
    <submittedName>
        <fullName evidence="4">Fungal-specific transcription factor domain-domain-containing protein</fullName>
    </submittedName>
</protein>
<proteinExistence type="predicted"/>
<dbReference type="GO" id="GO:0003677">
    <property type="term" value="F:DNA binding"/>
    <property type="evidence" value="ECO:0007669"/>
    <property type="project" value="InterPro"/>
</dbReference>
<dbReference type="Pfam" id="PF04082">
    <property type="entry name" value="Fungal_trans"/>
    <property type="match status" value="1"/>
</dbReference>
<dbReference type="InParanoid" id="A0A1Y2AXQ3"/>
<evidence type="ECO:0000313" key="5">
    <source>
        <dbReference type="Proteomes" id="UP000193986"/>
    </source>
</evidence>
<comment type="subcellular location">
    <subcellularLocation>
        <location evidence="1">Nucleus</location>
    </subcellularLocation>
</comment>
<evidence type="ECO:0000313" key="4">
    <source>
        <dbReference type="EMBL" id="ORY26987.1"/>
    </source>
</evidence>
<dbReference type="PANTHER" id="PTHR31001">
    <property type="entry name" value="UNCHARACTERIZED TRANSCRIPTIONAL REGULATORY PROTEIN"/>
    <property type="match status" value="1"/>
</dbReference>
<name>A0A1Y2AXQ3_9TREE</name>
<dbReference type="AlphaFoldDB" id="A0A1Y2AXQ3"/>
<keyword evidence="2" id="KW-0539">Nucleus</keyword>
<dbReference type="PANTHER" id="PTHR31001:SF56">
    <property type="entry name" value="ZN(2)-C6 FUNGAL-TYPE DOMAIN-CONTAINING PROTEIN"/>
    <property type="match status" value="1"/>
</dbReference>
<dbReference type="InterPro" id="IPR007219">
    <property type="entry name" value="XnlR_reg_dom"/>
</dbReference>
<dbReference type="SMART" id="SM00906">
    <property type="entry name" value="Fungal_trans"/>
    <property type="match status" value="1"/>
</dbReference>
<dbReference type="InterPro" id="IPR050613">
    <property type="entry name" value="Sec_Metabolite_Reg"/>
</dbReference>
<organism evidence="4 5">
    <name type="scientific">Naematelia encephala</name>
    <dbReference type="NCBI Taxonomy" id="71784"/>
    <lineage>
        <taxon>Eukaryota</taxon>
        <taxon>Fungi</taxon>
        <taxon>Dikarya</taxon>
        <taxon>Basidiomycota</taxon>
        <taxon>Agaricomycotina</taxon>
        <taxon>Tremellomycetes</taxon>
        <taxon>Tremellales</taxon>
        <taxon>Naemateliaceae</taxon>
        <taxon>Naematelia</taxon>
    </lineage>
</organism>
<dbReference type="GO" id="GO:0006351">
    <property type="term" value="P:DNA-templated transcription"/>
    <property type="evidence" value="ECO:0007669"/>
    <property type="project" value="InterPro"/>
</dbReference>
<evidence type="ECO:0000256" key="1">
    <source>
        <dbReference type="ARBA" id="ARBA00004123"/>
    </source>
</evidence>
<feature type="domain" description="Xylanolytic transcriptional activator regulatory" evidence="3">
    <location>
        <begin position="121"/>
        <end position="194"/>
    </location>
</feature>
<accession>A0A1Y2AXQ3</accession>
<dbReference type="OrthoDB" id="424974at2759"/>
<gene>
    <name evidence="4" type="ORF">BCR39DRAFT_539685</name>
</gene>
<dbReference type="CDD" id="cd12148">
    <property type="entry name" value="fungal_TF_MHR"/>
    <property type="match status" value="1"/>
</dbReference>
<keyword evidence="5" id="KW-1185">Reference proteome</keyword>
<dbReference type="GO" id="GO:0008270">
    <property type="term" value="F:zinc ion binding"/>
    <property type="evidence" value="ECO:0007669"/>
    <property type="project" value="InterPro"/>
</dbReference>
<dbReference type="STRING" id="71784.A0A1Y2AXQ3"/>
<dbReference type="Proteomes" id="UP000193986">
    <property type="component" value="Unassembled WGS sequence"/>
</dbReference>